<name>A0ABS2CKQ9_9MICO</name>
<evidence type="ECO:0000313" key="4">
    <source>
        <dbReference type="Proteomes" id="UP001430172"/>
    </source>
</evidence>
<dbReference type="Proteomes" id="UP001430172">
    <property type="component" value="Unassembled WGS sequence"/>
</dbReference>
<comment type="caution">
    <text evidence="3">The sequence shown here is derived from an EMBL/GenBank/DDBJ whole genome shotgun (WGS) entry which is preliminary data.</text>
</comment>
<keyword evidence="2" id="KW-0472">Membrane</keyword>
<feature type="transmembrane region" description="Helical" evidence="2">
    <location>
        <begin position="33"/>
        <end position="52"/>
    </location>
</feature>
<reference evidence="3" key="1">
    <citation type="submission" date="2021-02" db="EMBL/GenBank/DDBJ databases">
        <title>Phycicoccus sp. MQZ13P-5T, whole genome shotgun sequence.</title>
        <authorList>
            <person name="Tuo L."/>
        </authorList>
    </citation>
    <scope>NUCLEOTIDE SEQUENCE</scope>
    <source>
        <strain evidence="3">MQZ13P-5</strain>
    </source>
</reference>
<organism evidence="3 4">
    <name type="scientific">Phycicoccus sonneratiae</name>
    <dbReference type="NCBI Taxonomy" id="2807628"/>
    <lineage>
        <taxon>Bacteria</taxon>
        <taxon>Bacillati</taxon>
        <taxon>Actinomycetota</taxon>
        <taxon>Actinomycetes</taxon>
        <taxon>Micrococcales</taxon>
        <taxon>Intrasporangiaceae</taxon>
        <taxon>Phycicoccus</taxon>
    </lineage>
</organism>
<keyword evidence="2" id="KW-0812">Transmembrane</keyword>
<dbReference type="EMBL" id="JAFDVD010000007">
    <property type="protein sequence ID" value="MBM6400048.1"/>
    <property type="molecule type" value="Genomic_DNA"/>
</dbReference>
<keyword evidence="4" id="KW-1185">Reference proteome</keyword>
<evidence type="ECO:0000313" key="3">
    <source>
        <dbReference type="EMBL" id="MBM6400048.1"/>
    </source>
</evidence>
<protein>
    <submittedName>
        <fullName evidence="3">DUF4245 domain-containing protein</fullName>
    </submittedName>
</protein>
<sequence length="200" mass="21514">MTTPSTPGAPPPDAPAADAPPPRSRYSMGSTKNLVYSLLAVLGMVLLLVLLVPRVDSVGGPPVDVHAKALEVKQQSGWPIVEPVDLPSGWSPTSVRYVGVTDGFMTWHVGYRTPSDTFVAVEQTQDPSRAWIAAQTNRAPREGTMEVAGRTWEKYVRDNKVQNSLLSVPEPGSGELATLVTGTASFEDMATYIESLQPVR</sequence>
<gene>
    <name evidence="3" type="ORF">JQN70_06605</name>
</gene>
<dbReference type="Pfam" id="PF14030">
    <property type="entry name" value="DUF4245"/>
    <property type="match status" value="1"/>
</dbReference>
<feature type="region of interest" description="Disordered" evidence="1">
    <location>
        <begin position="1"/>
        <end position="25"/>
    </location>
</feature>
<accession>A0ABS2CKQ9</accession>
<dbReference type="RefSeq" id="WP_204130525.1">
    <property type="nucleotide sequence ID" value="NZ_JAFDVD010000007.1"/>
</dbReference>
<evidence type="ECO:0000256" key="2">
    <source>
        <dbReference type="SAM" id="Phobius"/>
    </source>
</evidence>
<keyword evidence="2" id="KW-1133">Transmembrane helix</keyword>
<evidence type="ECO:0000256" key="1">
    <source>
        <dbReference type="SAM" id="MobiDB-lite"/>
    </source>
</evidence>
<feature type="compositionally biased region" description="Pro residues" evidence="1">
    <location>
        <begin position="7"/>
        <end position="23"/>
    </location>
</feature>
<dbReference type="InterPro" id="IPR025339">
    <property type="entry name" value="DUF4245"/>
</dbReference>
<proteinExistence type="predicted"/>